<evidence type="ECO:0000313" key="1">
    <source>
        <dbReference type="EMBL" id="EFA84293.1"/>
    </source>
</evidence>
<sequence>MSGEFVNEEYMGTEAPKGVEFSALNEAEGNYAFIQNTGIAYLGGVFVGTTAGVLQGSQSATQYTGFKPRLNVMLNYTGKSAATCANTAASVVLSYGVVKLLLSKSTGYDEDSVFCSVAAGAAVGSVYKAPGGFAKSAIGGTIGGLLGYLNVLGRSRHPQWK</sequence>
<organism evidence="1 2">
    <name type="scientific">Heterostelium pallidum (strain ATCC 26659 / Pp 5 / PN500)</name>
    <name type="common">Cellular slime mold</name>
    <name type="synonym">Polysphondylium pallidum</name>
    <dbReference type="NCBI Taxonomy" id="670386"/>
    <lineage>
        <taxon>Eukaryota</taxon>
        <taxon>Amoebozoa</taxon>
        <taxon>Evosea</taxon>
        <taxon>Eumycetozoa</taxon>
        <taxon>Dictyostelia</taxon>
        <taxon>Acytosteliales</taxon>
        <taxon>Acytosteliaceae</taxon>
        <taxon>Heterostelium</taxon>
    </lineage>
</organism>
<reference evidence="1 2" key="1">
    <citation type="journal article" date="2011" name="Genome Res.">
        <title>Phylogeny-wide analysis of social amoeba genomes highlights ancient origins for complex intercellular communication.</title>
        <authorList>
            <person name="Heidel A.J."/>
            <person name="Lawal H.M."/>
            <person name="Felder M."/>
            <person name="Schilde C."/>
            <person name="Helps N.R."/>
            <person name="Tunggal B."/>
            <person name="Rivero F."/>
            <person name="John U."/>
            <person name="Schleicher M."/>
            <person name="Eichinger L."/>
            <person name="Platzer M."/>
            <person name="Noegel A.A."/>
            <person name="Schaap P."/>
            <person name="Gloeckner G."/>
        </authorList>
    </citation>
    <scope>NUCLEOTIDE SEQUENCE [LARGE SCALE GENOMIC DNA]</scope>
    <source>
        <strain evidence="2">ATCC 26659 / Pp 5 / PN500</strain>
    </source>
</reference>
<keyword evidence="2" id="KW-1185">Reference proteome</keyword>
<comment type="caution">
    <text evidence="1">The sequence shown here is derived from an EMBL/GenBank/DDBJ whole genome shotgun (WGS) entry which is preliminary data.</text>
</comment>
<evidence type="ECO:0008006" key="3">
    <source>
        <dbReference type="Google" id="ProtNLM"/>
    </source>
</evidence>
<dbReference type="Proteomes" id="UP000001396">
    <property type="component" value="Unassembled WGS sequence"/>
</dbReference>
<dbReference type="AlphaFoldDB" id="D3B4P5"/>
<dbReference type="STRING" id="670386.D3B4P5"/>
<dbReference type="EMBL" id="ADBJ01000010">
    <property type="protein sequence ID" value="EFA84293.1"/>
    <property type="molecule type" value="Genomic_DNA"/>
</dbReference>
<dbReference type="RefSeq" id="XP_020436409.1">
    <property type="nucleotide sequence ID" value="XM_020574337.1"/>
</dbReference>
<accession>D3B4P5</accession>
<dbReference type="InParanoid" id="D3B4P5"/>
<dbReference type="FunCoup" id="D3B4P5">
    <property type="interactions" value="2"/>
</dbReference>
<name>D3B4P5_HETP5</name>
<evidence type="ECO:0000313" key="2">
    <source>
        <dbReference type="Proteomes" id="UP000001396"/>
    </source>
</evidence>
<gene>
    <name evidence="1" type="ORF">PPL_03370</name>
</gene>
<protein>
    <recommendedName>
        <fullName evidence="3">Mitochondrial import inner membrane translocase subunit TIM23</fullName>
    </recommendedName>
</protein>
<dbReference type="OMA" id="STHYCAS"/>
<dbReference type="Pfam" id="PF02466">
    <property type="entry name" value="Tim17"/>
    <property type="match status" value="1"/>
</dbReference>
<dbReference type="GeneID" id="31358892"/>
<proteinExistence type="predicted"/>